<gene>
    <name evidence="2" type="ORF">CONLIGDRAFT_684944</name>
</gene>
<keyword evidence="3" id="KW-1185">Reference proteome</keyword>
<name>A0A1J7IBL2_9PEZI</name>
<dbReference type="InParanoid" id="A0A1J7IBL2"/>
<dbReference type="AlphaFoldDB" id="A0A1J7IBL2"/>
<proteinExistence type="predicted"/>
<evidence type="ECO:0000313" key="2">
    <source>
        <dbReference type="EMBL" id="OIW25071.1"/>
    </source>
</evidence>
<accession>A0A1J7IBL2</accession>
<sequence length="573" mass="63430">MDNIRPRGAAAANIKEIDESRIILLYDKEWPKMLCHDHKTTPPTTTAPEAIDFIPYLAFKHPDLCQEFQTIRQFFKSSTTKTIEPVNIFFLAADSQLTHIDEGCKLFEAESEADTDVGNPDYPYARLFYGFDGFDTEEEHLAALVIGAYAAQLDGDHGNVALLQTQFPARPLEMKHQKDTTSSPLLTTSPPPQTTSSANPLHPSMAFSQIVDTSAHTLMTPLEYATLFPQRHASVIKKIRQLKQLANPHEPAGRTWFDELRKEYHLRAHGTSSAKNLPTTITRTINPLAAHIARMSAPGVAATSTAHPSAAQAFAVGSTARALHWPEGVLGMNIDQIKRETRDKLYFLCKEYNDEEKKGLHGAYAYQAYDPYERETVEHLSDLADQNDAILKANENDLQQYVKTCDEMIYSIERSFSRRPGNPFANDSGRHGNRSSGVLPILFLFLDQITQMTLPPTPRAFNKQSPPSPLLSFVASRSFGPTDATPKNPNVYKMGRTTGAAAGVANACRAVSRVYKSGALSITSTEPIFLPTPRLKTVPFAYHGDSGDREWHTSSSPIGSLIDSDLKTVISIV</sequence>
<evidence type="ECO:0000256" key="1">
    <source>
        <dbReference type="SAM" id="MobiDB-lite"/>
    </source>
</evidence>
<dbReference type="EMBL" id="KV875102">
    <property type="protein sequence ID" value="OIW25071.1"/>
    <property type="molecule type" value="Genomic_DNA"/>
</dbReference>
<evidence type="ECO:0000313" key="3">
    <source>
        <dbReference type="Proteomes" id="UP000182658"/>
    </source>
</evidence>
<dbReference type="Proteomes" id="UP000182658">
    <property type="component" value="Unassembled WGS sequence"/>
</dbReference>
<protein>
    <submittedName>
        <fullName evidence="2">Uncharacterized protein</fullName>
    </submittedName>
</protein>
<dbReference type="OrthoDB" id="5270083at2759"/>
<feature type="region of interest" description="Disordered" evidence="1">
    <location>
        <begin position="172"/>
        <end position="200"/>
    </location>
</feature>
<organism evidence="2 3">
    <name type="scientific">Coniochaeta ligniaria NRRL 30616</name>
    <dbReference type="NCBI Taxonomy" id="1408157"/>
    <lineage>
        <taxon>Eukaryota</taxon>
        <taxon>Fungi</taxon>
        <taxon>Dikarya</taxon>
        <taxon>Ascomycota</taxon>
        <taxon>Pezizomycotina</taxon>
        <taxon>Sordariomycetes</taxon>
        <taxon>Sordariomycetidae</taxon>
        <taxon>Coniochaetales</taxon>
        <taxon>Coniochaetaceae</taxon>
        <taxon>Coniochaeta</taxon>
    </lineage>
</organism>
<reference evidence="2 3" key="1">
    <citation type="submission" date="2016-10" db="EMBL/GenBank/DDBJ databases">
        <title>Draft genome sequence of Coniochaeta ligniaria NRRL30616, a lignocellulolytic fungus for bioabatement of inhibitors in plant biomass hydrolysates.</title>
        <authorList>
            <consortium name="DOE Joint Genome Institute"/>
            <person name="Jimenez D.J."/>
            <person name="Hector R.E."/>
            <person name="Riley R."/>
            <person name="Sun H."/>
            <person name="Grigoriev I.V."/>
            <person name="Van Elsas J.D."/>
            <person name="Nichols N.N."/>
        </authorList>
    </citation>
    <scope>NUCLEOTIDE SEQUENCE [LARGE SCALE GENOMIC DNA]</scope>
    <source>
        <strain evidence="2 3">NRRL 30616</strain>
    </source>
</reference>